<keyword evidence="1" id="KW-0812">Transmembrane</keyword>
<evidence type="ECO:0000313" key="2">
    <source>
        <dbReference type="EMBL" id="MBR0801698.1"/>
    </source>
</evidence>
<keyword evidence="1" id="KW-1133">Transmembrane helix</keyword>
<feature type="transmembrane region" description="Helical" evidence="1">
    <location>
        <begin position="122"/>
        <end position="142"/>
    </location>
</feature>
<feature type="transmembrane region" description="Helical" evidence="1">
    <location>
        <begin position="290"/>
        <end position="312"/>
    </location>
</feature>
<dbReference type="Proteomes" id="UP001315278">
    <property type="component" value="Unassembled WGS sequence"/>
</dbReference>
<sequence length="333" mass="35929">MPQLSSWTINLVFLACLAFVLLHWAVLGGIPVIQATKSTDYLAIAKLRQLVTEQGNLLNYGSSFLIRVIFPLLVLRYLQTRQYWIAFIVGVVGVFYGLSLLQKSYPIFVLAPAMVYLAFTQWRAAAVCAIVVGLSIVALALITNASLRSVPNTTVALRTATVVVTSLAQRILVTPGQVVSDWLNAFPAIYPFEHGCGYRFLSSMLGCDFVNNSVLMFQHYFPENVARGLRGTYNAAHFAEDYANFGPPGFIMSGLLAGGVLFAAAWAGVGRDTATIVAINFPSIASLSSSALQTTLVSGGWIIMVALSLILLPKSEAVTARSSPAVGPADREW</sequence>
<feature type="transmembrane region" description="Helical" evidence="1">
    <location>
        <begin position="250"/>
        <end position="270"/>
    </location>
</feature>
<evidence type="ECO:0008006" key="4">
    <source>
        <dbReference type="Google" id="ProtNLM"/>
    </source>
</evidence>
<gene>
    <name evidence="2" type="ORF">JQ615_40855</name>
</gene>
<keyword evidence="1" id="KW-0472">Membrane</keyword>
<dbReference type="EMBL" id="JAFCJH010000098">
    <property type="protein sequence ID" value="MBR0801698.1"/>
    <property type="molecule type" value="Genomic_DNA"/>
</dbReference>
<dbReference type="RefSeq" id="WP_212495630.1">
    <property type="nucleotide sequence ID" value="NZ_JAFCJH010000098.1"/>
</dbReference>
<reference evidence="3" key="1">
    <citation type="journal article" date="2021" name="ISME J.">
        <title>Evolutionary origin and ecological implication of a unique nif island in free-living Bradyrhizobium lineages.</title>
        <authorList>
            <person name="Tao J."/>
        </authorList>
    </citation>
    <scope>NUCLEOTIDE SEQUENCE [LARGE SCALE GENOMIC DNA]</scope>
    <source>
        <strain evidence="3">SZCCT0434</strain>
    </source>
</reference>
<comment type="caution">
    <text evidence="2">The sequence shown here is derived from an EMBL/GenBank/DDBJ whole genome shotgun (WGS) entry which is preliminary data.</text>
</comment>
<feature type="transmembrane region" description="Helical" evidence="1">
    <location>
        <begin position="57"/>
        <end position="78"/>
    </location>
</feature>
<evidence type="ECO:0000256" key="1">
    <source>
        <dbReference type="SAM" id="Phobius"/>
    </source>
</evidence>
<name>A0ABS5FY59_9BRAD</name>
<feature type="transmembrane region" description="Helical" evidence="1">
    <location>
        <begin position="83"/>
        <end position="102"/>
    </location>
</feature>
<accession>A0ABS5FY59</accession>
<keyword evidence="3" id="KW-1185">Reference proteome</keyword>
<protein>
    <recommendedName>
        <fullName evidence="4">Oligosaccharide repeat unit polymerase</fullName>
    </recommendedName>
</protein>
<organism evidence="2 3">
    <name type="scientific">Bradyrhizobium jicamae</name>
    <dbReference type="NCBI Taxonomy" id="280332"/>
    <lineage>
        <taxon>Bacteria</taxon>
        <taxon>Pseudomonadati</taxon>
        <taxon>Pseudomonadota</taxon>
        <taxon>Alphaproteobacteria</taxon>
        <taxon>Hyphomicrobiales</taxon>
        <taxon>Nitrobacteraceae</taxon>
        <taxon>Bradyrhizobium</taxon>
    </lineage>
</organism>
<proteinExistence type="predicted"/>
<evidence type="ECO:0000313" key="3">
    <source>
        <dbReference type="Proteomes" id="UP001315278"/>
    </source>
</evidence>